<dbReference type="Ensembl" id="ENSLOCT00000013859.1">
    <property type="protein sequence ID" value="ENSLOCP00000013830.1"/>
    <property type="gene ID" value="ENSLOCG00000011255.1"/>
</dbReference>
<dbReference type="InterPro" id="IPR016186">
    <property type="entry name" value="C-type_lectin-like/link_sf"/>
</dbReference>
<dbReference type="InParanoid" id="W5MZM1"/>
<evidence type="ECO:0000259" key="1">
    <source>
        <dbReference type="PROSITE" id="PS50041"/>
    </source>
</evidence>
<name>W5MZM1_LEPOC</name>
<dbReference type="PROSITE" id="PS50041">
    <property type="entry name" value="C_TYPE_LECTIN_2"/>
    <property type="match status" value="2"/>
</dbReference>
<keyword evidence="3" id="KW-1185">Reference proteome</keyword>
<reference evidence="2" key="3">
    <citation type="submission" date="2025-09" db="UniProtKB">
        <authorList>
            <consortium name="Ensembl"/>
        </authorList>
    </citation>
    <scope>IDENTIFICATION</scope>
</reference>
<dbReference type="PANTHER" id="PTHR22803">
    <property type="entry name" value="MANNOSE, PHOSPHOLIPASE, LECTIN RECEPTOR RELATED"/>
    <property type="match status" value="1"/>
</dbReference>
<dbReference type="Bgee" id="ENSLOCG00000011255">
    <property type="expression patterns" value="Expressed in testis and 7 other cell types or tissues"/>
</dbReference>
<accession>W5MZM1</accession>
<dbReference type="Gene3D" id="3.10.100.10">
    <property type="entry name" value="Mannose-Binding Protein A, subunit A"/>
    <property type="match status" value="2"/>
</dbReference>
<dbReference type="SMART" id="SM00034">
    <property type="entry name" value="CLECT"/>
    <property type="match status" value="2"/>
</dbReference>
<dbReference type="Pfam" id="PF00059">
    <property type="entry name" value="Lectin_C"/>
    <property type="match status" value="2"/>
</dbReference>
<dbReference type="GeneTree" id="ENSGT01150000286973"/>
<evidence type="ECO:0000313" key="3">
    <source>
        <dbReference type="Proteomes" id="UP000018468"/>
    </source>
</evidence>
<dbReference type="InterPro" id="IPR050111">
    <property type="entry name" value="C-type_lectin/snaclec_domain"/>
</dbReference>
<dbReference type="SUPFAM" id="SSF56436">
    <property type="entry name" value="C-type lectin-like"/>
    <property type="match status" value="2"/>
</dbReference>
<dbReference type="CDD" id="cd00037">
    <property type="entry name" value="CLECT"/>
    <property type="match status" value="2"/>
</dbReference>
<dbReference type="STRING" id="7918.ENSLOCP00000013830"/>
<dbReference type="eggNOG" id="KOG4297">
    <property type="taxonomic scope" value="Eukaryota"/>
</dbReference>
<dbReference type="Proteomes" id="UP000018468">
    <property type="component" value="Linkage group LG12"/>
</dbReference>
<dbReference type="InterPro" id="IPR016187">
    <property type="entry name" value="CTDL_fold"/>
</dbReference>
<organism evidence="2 3">
    <name type="scientific">Lepisosteus oculatus</name>
    <name type="common">Spotted gar</name>
    <dbReference type="NCBI Taxonomy" id="7918"/>
    <lineage>
        <taxon>Eukaryota</taxon>
        <taxon>Metazoa</taxon>
        <taxon>Chordata</taxon>
        <taxon>Craniata</taxon>
        <taxon>Vertebrata</taxon>
        <taxon>Euteleostomi</taxon>
        <taxon>Actinopterygii</taxon>
        <taxon>Neopterygii</taxon>
        <taxon>Holostei</taxon>
        <taxon>Semionotiformes</taxon>
        <taxon>Lepisosteidae</taxon>
        <taxon>Lepisosteus</taxon>
    </lineage>
</organism>
<reference evidence="3" key="1">
    <citation type="submission" date="2011-12" db="EMBL/GenBank/DDBJ databases">
        <title>The Draft Genome of Lepisosteus oculatus.</title>
        <authorList>
            <consortium name="The Broad Institute Genome Assembly &amp; Analysis Group"/>
            <consortium name="Computational R&amp;D Group"/>
            <consortium name="and Sequencing Platform"/>
            <person name="Di Palma F."/>
            <person name="Alfoldi J."/>
            <person name="Johnson J."/>
            <person name="Berlin A."/>
            <person name="Gnerre S."/>
            <person name="Jaffe D."/>
            <person name="MacCallum I."/>
            <person name="Young S."/>
            <person name="Walker B.J."/>
            <person name="Lander E.S."/>
            <person name="Lindblad-Toh K."/>
        </authorList>
    </citation>
    <scope>NUCLEOTIDE SEQUENCE [LARGE SCALE GENOMIC DNA]</scope>
</reference>
<feature type="domain" description="C-type lectin" evidence="1">
    <location>
        <begin position="1"/>
        <end position="101"/>
    </location>
</feature>
<dbReference type="OMA" id="RNESAEW"/>
<dbReference type="EMBL" id="AHAT01031289">
    <property type="status" value="NOT_ANNOTATED_CDS"/>
    <property type="molecule type" value="Genomic_DNA"/>
</dbReference>
<dbReference type="InterPro" id="IPR001304">
    <property type="entry name" value="C-type_lectin-like"/>
</dbReference>
<protein>
    <recommendedName>
        <fullName evidence="1">C-type lectin domain-containing protein</fullName>
    </recommendedName>
</protein>
<dbReference type="AlphaFoldDB" id="W5MZM1"/>
<evidence type="ECO:0000313" key="2">
    <source>
        <dbReference type="Ensembl" id="ENSLOCP00000013830.1"/>
    </source>
</evidence>
<reference evidence="2" key="2">
    <citation type="submission" date="2025-08" db="UniProtKB">
        <authorList>
            <consortium name="Ensembl"/>
        </authorList>
    </citation>
    <scope>IDENTIFICATION</scope>
</reference>
<feature type="domain" description="C-type lectin" evidence="1">
    <location>
        <begin position="116"/>
        <end position="231"/>
    </location>
</feature>
<proteinExistence type="predicted"/>
<dbReference type="HOGENOM" id="CLU_698209_0_0_1"/>
<sequence length="395" mass="43630">MFESRSACRAAGADLVVIRDRDKHEFLSTRVYCSDCSYWIGLFSPSGDPQLVWVDGSQFAEDEPSFFTDVDEQHYCVVMEQRAGLVWKKEACDALQGYVCEMPNTGYHCPEGWDPWHGSCYLLQTSTPLPWTGALDMCRAYRGADLLYLNSTEEKAWLGSKVSDSFWTGLNDIETESRFFWTAGNSLHPSLAADFHEDRVSGGPRDCVSLDTLTGILTDTDCRLHRPYICKRNESAEWFEEVSGQGLEGAVVDAFVNTEELAQAEERCLGDRQACAAILLQDSRYYLLPPSVRTVHNPSTTVYFRTECSAGYSGAQCSVFTEPVQCDCKPGFITTAQKACGVPVSLCDSSAGCLPACPASNVPARHPTAPATSPRMSLLCAQPRPISWHFARAPP</sequence>